<proteinExistence type="predicted"/>
<organism evidence="2 3">
    <name type="scientific">Immersiella caudata</name>
    <dbReference type="NCBI Taxonomy" id="314043"/>
    <lineage>
        <taxon>Eukaryota</taxon>
        <taxon>Fungi</taxon>
        <taxon>Dikarya</taxon>
        <taxon>Ascomycota</taxon>
        <taxon>Pezizomycotina</taxon>
        <taxon>Sordariomycetes</taxon>
        <taxon>Sordariomycetidae</taxon>
        <taxon>Sordariales</taxon>
        <taxon>Lasiosphaeriaceae</taxon>
        <taxon>Immersiella</taxon>
    </lineage>
</organism>
<dbReference type="EMBL" id="JAULSU010000001">
    <property type="protein sequence ID" value="KAK0631459.1"/>
    <property type="molecule type" value="Genomic_DNA"/>
</dbReference>
<dbReference type="AlphaFoldDB" id="A0AA40CBI2"/>
<feature type="compositionally biased region" description="Basic residues" evidence="1">
    <location>
        <begin position="1"/>
        <end position="11"/>
    </location>
</feature>
<evidence type="ECO:0000313" key="2">
    <source>
        <dbReference type="EMBL" id="KAK0631459.1"/>
    </source>
</evidence>
<feature type="compositionally biased region" description="Basic and acidic residues" evidence="1">
    <location>
        <begin position="70"/>
        <end position="83"/>
    </location>
</feature>
<protein>
    <submittedName>
        <fullName evidence="2">Uncharacterized protein</fullName>
    </submittedName>
</protein>
<evidence type="ECO:0000256" key="1">
    <source>
        <dbReference type="SAM" id="MobiDB-lite"/>
    </source>
</evidence>
<feature type="region of interest" description="Disordered" evidence="1">
    <location>
        <begin position="1"/>
        <end position="85"/>
    </location>
</feature>
<comment type="caution">
    <text evidence="2">The sequence shown here is derived from an EMBL/GenBank/DDBJ whole genome shotgun (WGS) entry which is preliminary data.</text>
</comment>
<accession>A0AA40CBI2</accession>
<gene>
    <name evidence="2" type="ORF">B0T14DRAFT_3647</name>
</gene>
<dbReference type="Proteomes" id="UP001175000">
    <property type="component" value="Unassembled WGS sequence"/>
</dbReference>
<sequence length="141" mass="15652">MPRRHHRRHANSLRTAHPAPSPPPGARMRTGPRSTTLLSGGGSRTALPSATIKRLEELERRAGSTNGESVGEKETSCTRRKGADGTSGLFRRYLFTQSRNESGLYNGGERAEILLFRLWEQTGRALLGVFYMDDLELSKVE</sequence>
<evidence type="ECO:0000313" key="3">
    <source>
        <dbReference type="Proteomes" id="UP001175000"/>
    </source>
</evidence>
<reference evidence="2" key="1">
    <citation type="submission" date="2023-06" db="EMBL/GenBank/DDBJ databases">
        <title>Genome-scale phylogeny and comparative genomics of the fungal order Sordariales.</title>
        <authorList>
            <consortium name="Lawrence Berkeley National Laboratory"/>
            <person name="Hensen N."/>
            <person name="Bonometti L."/>
            <person name="Westerberg I."/>
            <person name="Brannstrom I.O."/>
            <person name="Guillou S."/>
            <person name="Cros-Aarteil S."/>
            <person name="Calhoun S."/>
            <person name="Haridas S."/>
            <person name="Kuo A."/>
            <person name="Mondo S."/>
            <person name="Pangilinan J."/>
            <person name="Riley R."/>
            <person name="Labutti K."/>
            <person name="Andreopoulos B."/>
            <person name="Lipzen A."/>
            <person name="Chen C."/>
            <person name="Yanf M."/>
            <person name="Daum C."/>
            <person name="Ng V."/>
            <person name="Clum A."/>
            <person name="Steindorff A."/>
            <person name="Ohm R."/>
            <person name="Martin F."/>
            <person name="Silar P."/>
            <person name="Natvig D."/>
            <person name="Lalanne C."/>
            <person name="Gautier V."/>
            <person name="Ament-Velasquez S.L."/>
            <person name="Kruys A."/>
            <person name="Hutchinson M.I."/>
            <person name="Powell A.J."/>
            <person name="Barry K."/>
            <person name="Miller A.N."/>
            <person name="Grigoriev I.V."/>
            <person name="Debuchy R."/>
            <person name="Gladieux P."/>
            <person name="Thoren M.H."/>
            <person name="Johannesson H."/>
        </authorList>
    </citation>
    <scope>NUCLEOTIDE SEQUENCE</scope>
    <source>
        <strain evidence="2">CBS 606.72</strain>
    </source>
</reference>
<name>A0AA40CBI2_9PEZI</name>
<keyword evidence="3" id="KW-1185">Reference proteome</keyword>
<feature type="compositionally biased region" description="Basic and acidic residues" evidence="1">
    <location>
        <begin position="53"/>
        <end position="62"/>
    </location>
</feature>